<name>A0A2M3ZR92_9DIPT</name>
<dbReference type="EMBL" id="GGFM01010264">
    <property type="protein sequence ID" value="MBW31015.1"/>
    <property type="molecule type" value="Transcribed_RNA"/>
</dbReference>
<dbReference type="AlphaFoldDB" id="A0A2M3ZR92"/>
<proteinExistence type="predicted"/>
<feature type="region of interest" description="Disordered" evidence="1">
    <location>
        <begin position="63"/>
        <end position="84"/>
    </location>
</feature>
<evidence type="ECO:0000313" key="2">
    <source>
        <dbReference type="EMBL" id="MBW31015.1"/>
    </source>
</evidence>
<evidence type="ECO:0000256" key="1">
    <source>
        <dbReference type="SAM" id="MobiDB-lite"/>
    </source>
</evidence>
<reference evidence="2" key="1">
    <citation type="submission" date="2018-01" db="EMBL/GenBank/DDBJ databases">
        <title>An insight into the sialome of Amazonian anophelines.</title>
        <authorList>
            <person name="Ribeiro J.M."/>
            <person name="Scarpassa V."/>
            <person name="Calvo E."/>
        </authorList>
    </citation>
    <scope>NUCLEOTIDE SEQUENCE</scope>
    <source>
        <tissue evidence="2">Salivary glands</tissue>
    </source>
</reference>
<organism evidence="2">
    <name type="scientific">Anopheles braziliensis</name>
    <dbReference type="NCBI Taxonomy" id="58242"/>
    <lineage>
        <taxon>Eukaryota</taxon>
        <taxon>Metazoa</taxon>
        <taxon>Ecdysozoa</taxon>
        <taxon>Arthropoda</taxon>
        <taxon>Hexapoda</taxon>
        <taxon>Insecta</taxon>
        <taxon>Pterygota</taxon>
        <taxon>Neoptera</taxon>
        <taxon>Endopterygota</taxon>
        <taxon>Diptera</taxon>
        <taxon>Nematocera</taxon>
        <taxon>Culicoidea</taxon>
        <taxon>Culicidae</taxon>
        <taxon>Anophelinae</taxon>
        <taxon>Anopheles</taxon>
    </lineage>
</organism>
<feature type="compositionally biased region" description="Polar residues" evidence="1">
    <location>
        <begin position="66"/>
        <end position="77"/>
    </location>
</feature>
<sequence>MAAAPSLAMISSVSASCGRFRTSPSCHGSWVAGFRNTSRSDGSFRMRSVRPARIRARYPVTRCPRRQSSIVGSTSVRHSSRPYR</sequence>
<accession>A0A2M3ZR92</accession>
<protein>
    <submittedName>
        <fullName evidence="2">Putative secreted peptide</fullName>
    </submittedName>
</protein>